<dbReference type="PROSITE" id="PS51109">
    <property type="entry name" value="G5"/>
    <property type="match status" value="1"/>
</dbReference>
<evidence type="ECO:0000313" key="4">
    <source>
        <dbReference type="EMBL" id="MBB6715769.1"/>
    </source>
</evidence>
<dbReference type="GO" id="GO:0019867">
    <property type="term" value="C:outer membrane"/>
    <property type="evidence" value="ECO:0007669"/>
    <property type="project" value="InterPro"/>
</dbReference>
<dbReference type="InterPro" id="IPR036908">
    <property type="entry name" value="RlpA-like_sf"/>
</dbReference>
<proteinExistence type="predicted"/>
<name>A0A7X0VRU8_9CLOT</name>
<keyword evidence="2" id="KW-1133">Transmembrane helix</keyword>
<comment type="caution">
    <text evidence="4">The sequence shown here is derived from an EMBL/GenBank/DDBJ whole genome shotgun (WGS) entry which is preliminary data.</text>
</comment>
<accession>A0A7X0VRU8</accession>
<keyword evidence="2" id="KW-0812">Transmembrane</keyword>
<organism evidence="4 5">
    <name type="scientific">Clostridium gasigenes</name>
    <dbReference type="NCBI Taxonomy" id="94869"/>
    <lineage>
        <taxon>Bacteria</taxon>
        <taxon>Bacillati</taxon>
        <taxon>Bacillota</taxon>
        <taxon>Clostridia</taxon>
        <taxon>Eubacteriales</taxon>
        <taxon>Clostridiaceae</taxon>
        <taxon>Clostridium</taxon>
    </lineage>
</organism>
<dbReference type="SUPFAM" id="SSF50685">
    <property type="entry name" value="Barwin-like endoglucanases"/>
    <property type="match status" value="1"/>
</dbReference>
<dbReference type="PANTHER" id="PTHR39160">
    <property type="entry name" value="CELL WALL-BINDING PROTEIN YOCH"/>
    <property type="match status" value="1"/>
</dbReference>
<feature type="domain" description="G5" evidence="3">
    <location>
        <begin position="158"/>
        <end position="238"/>
    </location>
</feature>
<dbReference type="InterPro" id="IPR007137">
    <property type="entry name" value="DUF348"/>
</dbReference>
<dbReference type="InterPro" id="IPR010611">
    <property type="entry name" value="3D_dom"/>
</dbReference>
<evidence type="ECO:0000256" key="2">
    <source>
        <dbReference type="SAM" id="Phobius"/>
    </source>
</evidence>
<protein>
    <submittedName>
        <fullName evidence="4">DUF348 domain-containing protein</fullName>
    </submittedName>
</protein>
<dbReference type="EMBL" id="JACKWY010000008">
    <property type="protein sequence ID" value="MBB6715769.1"/>
    <property type="molecule type" value="Genomic_DNA"/>
</dbReference>
<dbReference type="Pfam" id="PF06725">
    <property type="entry name" value="3D"/>
    <property type="match status" value="1"/>
</dbReference>
<dbReference type="GO" id="GO:0004553">
    <property type="term" value="F:hydrolase activity, hydrolyzing O-glycosyl compounds"/>
    <property type="evidence" value="ECO:0007669"/>
    <property type="project" value="InterPro"/>
</dbReference>
<dbReference type="Proteomes" id="UP000585258">
    <property type="component" value="Unassembled WGS sequence"/>
</dbReference>
<reference evidence="4 5" key="1">
    <citation type="submission" date="2020-08" db="EMBL/GenBank/DDBJ databases">
        <title>Clostridia isolated from Swiss meat.</title>
        <authorList>
            <person name="Wambui J."/>
            <person name="Stevens M.J.A."/>
            <person name="Stephan R."/>
        </authorList>
    </citation>
    <scope>NUCLEOTIDE SEQUENCE [LARGE SCALE GENOMIC DNA]</scope>
    <source>
        <strain evidence="4 5">CM001</strain>
    </source>
</reference>
<dbReference type="InterPro" id="IPR011098">
    <property type="entry name" value="G5_dom"/>
</dbReference>
<dbReference type="PANTHER" id="PTHR39160:SF4">
    <property type="entry name" value="RESUSCITATION-PROMOTING FACTOR RPFB"/>
    <property type="match status" value="1"/>
</dbReference>
<dbReference type="CDD" id="cd14667">
    <property type="entry name" value="3D_containing_proteins"/>
    <property type="match status" value="1"/>
</dbReference>
<dbReference type="SMART" id="SM01208">
    <property type="entry name" value="G5"/>
    <property type="match status" value="1"/>
</dbReference>
<dbReference type="AlphaFoldDB" id="A0A7X0VRU8"/>
<gene>
    <name evidence="4" type="ORF">H7E68_13745</name>
</gene>
<dbReference type="Gene3D" id="2.20.230.10">
    <property type="entry name" value="Resuscitation-promoting factor rpfb"/>
    <property type="match status" value="1"/>
</dbReference>
<keyword evidence="2" id="KW-0472">Membrane</keyword>
<evidence type="ECO:0000313" key="5">
    <source>
        <dbReference type="Proteomes" id="UP000585258"/>
    </source>
</evidence>
<dbReference type="Pfam" id="PF07501">
    <property type="entry name" value="G5"/>
    <property type="match status" value="1"/>
</dbReference>
<keyword evidence="1" id="KW-0732">Signal</keyword>
<dbReference type="RefSeq" id="WP_185164959.1">
    <property type="nucleotide sequence ID" value="NZ_JACKWY010000008.1"/>
</dbReference>
<dbReference type="Pfam" id="PF03990">
    <property type="entry name" value="DUF348"/>
    <property type="match status" value="2"/>
</dbReference>
<sequence>MIEKCKKYLKNNFSNSPKAKIIIGLAIASIIAVTFINKRKTIEITIDGKKETFVTYKGTVKDVLESKGVELTPKDKVKPALNNSVSEKDTIDVIKAIEVKLTVNDKELSIDTAEATVADMIKAEDAELKNQGIEFKEGLDEITPALDAKIEKDMNIQLVKVDIKQEIAKEVLHYDTGEETDSELDSSVKEVRQEGVLGEKEVVYEVVFKNGKEVLRTAKATKVISAPVTEITVVGTKVELASASVDVSSGVSRGSQSYGNTLYCESTAYYGDGITATGTTPTSARGGRGTIAVDPRVIPLGSLVYVEGYGEAIASDTGGAIKGNIIDIYVDSHDEAMNWGRRYGIAVSIIAYPGEW</sequence>
<evidence type="ECO:0000259" key="3">
    <source>
        <dbReference type="PROSITE" id="PS51109"/>
    </source>
</evidence>
<evidence type="ECO:0000256" key="1">
    <source>
        <dbReference type="ARBA" id="ARBA00022729"/>
    </source>
</evidence>
<dbReference type="InterPro" id="IPR059180">
    <property type="entry name" value="3D_YorM"/>
</dbReference>
<feature type="transmembrane region" description="Helical" evidence="2">
    <location>
        <begin position="21"/>
        <end position="37"/>
    </location>
</feature>
<dbReference type="InterPro" id="IPR051933">
    <property type="entry name" value="Resuscitation_pf_RpfB"/>
</dbReference>
<dbReference type="GO" id="GO:0009254">
    <property type="term" value="P:peptidoglycan turnover"/>
    <property type="evidence" value="ECO:0007669"/>
    <property type="project" value="InterPro"/>
</dbReference>
<dbReference type="Gene3D" id="2.40.40.10">
    <property type="entry name" value="RlpA-like domain"/>
    <property type="match status" value="1"/>
</dbReference>